<organism evidence="1 2">
    <name type="scientific">Burkholderia contaminans</name>
    <dbReference type="NCBI Taxonomy" id="488447"/>
    <lineage>
        <taxon>Bacteria</taxon>
        <taxon>Pseudomonadati</taxon>
        <taxon>Pseudomonadota</taxon>
        <taxon>Betaproteobacteria</taxon>
        <taxon>Burkholderiales</taxon>
        <taxon>Burkholderiaceae</taxon>
        <taxon>Burkholderia</taxon>
        <taxon>Burkholderia cepacia complex</taxon>
    </lineage>
</organism>
<sequence length="96" mass="11497">MRHSRVSRRHGAFRYFNMPCRGDSIRRTEPVQRSLPPGRHIVRDIDRRLGLRARFVTRRGRHTLARLEHRIAEQVERPFVSRRVGRRTAGPHRRPC</sequence>
<accession>A0A3N8PX14</accession>
<dbReference type="EMBL" id="QTQV01000016">
    <property type="protein sequence ID" value="RQT11456.1"/>
    <property type="molecule type" value="Genomic_DNA"/>
</dbReference>
<proteinExistence type="predicted"/>
<name>A0A3N8PX14_9BURK</name>
<protein>
    <submittedName>
        <fullName evidence="1">Uncharacterized protein</fullName>
    </submittedName>
</protein>
<gene>
    <name evidence="1" type="ORF">DF051_25650</name>
</gene>
<reference evidence="1 2" key="1">
    <citation type="submission" date="2018-08" db="EMBL/GenBank/DDBJ databases">
        <title>Comparative analysis of Burkholderia isolates from Puerto Rico.</title>
        <authorList>
            <person name="Hall C."/>
            <person name="Sahl J."/>
            <person name="Wagner D."/>
        </authorList>
    </citation>
    <scope>NUCLEOTIDE SEQUENCE [LARGE SCALE GENOMIC DNA]</scope>
    <source>
        <strain evidence="1 2">Bp9025</strain>
    </source>
</reference>
<evidence type="ECO:0000313" key="1">
    <source>
        <dbReference type="EMBL" id="RQT11456.1"/>
    </source>
</evidence>
<dbReference type="AlphaFoldDB" id="A0A3N8PX14"/>
<comment type="caution">
    <text evidence="1">The sequence shown here is derived from an EMBL/GenBank/DDBJ whole genome shotgun (WGS) entry which is preliminary data.</text>
</comment>
<evidence type="ECO:0000313" key="2">
    <source>
        <dbReference type="Proteomes" id="UP000277921"/>
    </source>
</evidence>
<dbReference type="Proteomes" id="UP000277921">
    <property type="component" value="Unassembled WGS sequence"/>
</dbReference>